<dbReference type="SUPFAM" id="SSF56219">
    <property type="entry name" value="DNase I-like"/>
    <property type="match status" value="1"/>
</dbReference>
<dbReference type="Pfam" id="PF03372">
    <property type="entry name" value="Exo_endo_phos"/>
    <property type="match status" value="1"/>
</dbReference>
<dbReference type="Proteomes" id="UP001521150">
    <property type="component" value="Unassembled WGS sequence"/>
</dbReference>
<feature type="domain" description="Endonuclease/exonuclease/phosphatase" evidence="2">
    <location>
        <begin position="38"/>
        <end position="281"/>
    </location>
</feature>
<dbReference type="EMBL" id="JAJVCN010000001">
    <property type="protein sequence ID" value="MCE7002950.1"/>
    <property type="molecule type" value="Genomic_DNA"/>
</dbReference>
<dbReference type="PANTHER" id="PTHR12121:SF36">
    <property type="entry name" value="ENDONUCLEASE_EXONUCLEASE_PHOSPHATASE DOMAIN-CONTAINING PROTEIN"/>
    <property type="match status" value="1"/>
</dbReference>
<keyword evidence="3" id="KW-0378">Hydrolase</keyword>
<dbReference type="RefSeq" id="WP_233724524.1">
    <property type="nucleotide sequence ID" value="NZ_JAJVCN010000001.1"/>
</dbReference>
<dbReference type="InterPro" id="IPR050410">
    <property type="entry name" value="CCR4/nocturin_mRNA_transcr"/>
</dbReference>
<accession>A0ABS8Z824</accession>
<keyword evidence="3" id="KW-0540">Nuclease</keyword>
<dbReference type="CDD" id="cd09083">
    <property type="entry name" value="EEP-1"/>
    <property type="match status" value="1"/>
</dbReference>
<dbReference type="Gene3D" id="3.60.10.10">
    <property type="entry name" value="Endonuclease/exonuclease/phosphatase"/>
    <property type="match status" value="1"/>
</dbReference>
<name>A0ABS8Z824_9PSEU</name>
<organism evidence="3 4">
    <name type="scientific">Kibdelosporangium philippinense</name>
    <dbReference type="NCBI Taxonomy" id="211113"/>
    <lineage>
        <taxon>Bacteria</taxon>
        <taxon>Bacillati</taxon>
        <taxon>Actinomycetota</taxon>
        <taxon>Actinomycetes</taxon>
        <taxon>Pseudonocardiales</taxon>
        <taxon>Pseudonocardiaceae</taxon>
        <taxon>Kibdelosporangium</taxon>
    </lineage>
</organism>
<comment type="caution">
    <text evidence="3">The sequence shown here is derived from an EMBL/GenBank/DDBJ whole genome shotgun (WGS) entry which is preliminary data.</text>
</comment>
<keyword evidence="3" id="KW-0255">Endonuclease</keyword>
<keyword evidence="4" id="KW-1185">Reference proteome</keyword>
<dbReference type="InterPro" id="IPR036691">
    <property type="entry name" value="Endo/exonu/phosph_ase_sf"/>
</dbReference>
<evidence type="ECO:0000256" key="1">
    <source>
        <dbReference type="SAM" id="SignalP"/>
    </source>
</evidence>
<feature type="chain" id="PRO_5046780026" evidence="1">
    <location>
        <begin position="22"/>
        <end position="291"/>
    </location>
</feature>
<proteinExistence type="predicted"/>
<dbReference type="PANTHER" id="PTHR12121">
    <property type="entry name" value="CARBON CATABOLITE REPRESSOR PROTEIN 4"/>
    <property type="match status" value="1"/>
</dbReference>
<evidence type="ECO:0000259" key="2">
    <source>
        <dbReference type="Pfam" id="PF03372"/>
    </source>
</evidence>
<evidence type="ECO:0000313" key="4">
    <source>
        <dbReference type="Proteomes" id="UP001521150"/>
    </source>
</evidence>
<sequence>MLSLAATLGVSFALLMGTADADPSPIIGPAQADGLHIMSYNLRFASDKKPNSWDQRRPVMAEMLNGELPTIIGTQEGMYAQLQDIDRDLPSHYEWIGVGRQGGTRDEFSAIFYDSQRLNAFQSQHYWLSDTPEVVGSKSWGNTVPRMVTWARFLDLRTGKEFVTVNTHFDNHSEEASIRSAYLVRERLKQFAPGLPVLLIGDFNDPALKSRSYQILVTEGGFADSWVAAKQRLSPLYSTYHGYRGVRPGGNRIDWILTKGASTTYAAINTFASAGQIPSDHFPIHALVTLP</sequence>
<dbReference type="GO" id="GO:0004519">
    <property type="term" value="F:endonuclease activity"/>
    <property type="evidence" value="ECO:0007669"/>
    <property type="project" value="UniProtKB-KW"/>
</dbReference>
<feature type="signal peptide" evidence="1">
    <location>
        <begin position="1"/>
        <end position="21"/>
    </location>
</feature>
<protein>
    <submittedName>
        <fullName evidence="3">Endonuclease/exonuclease/phosphatase family protein</fullName>
    </submittedName>
</protein>
<keyword evidence="1" id="KW-0732">Signal</keyword>
<gene>
    <name evidence="3" type="ORF">LWC34_08925</name>
</gene>
<evidence type="ECO:0000313" key="3">
    <source>
        <dbReference type="EMBL" id="MCE7002950.1"/>
    </source>
</evidence>
<dbReference type="InterPro" id="IPR005135">
    <property type="entry name" value="Endo/exonuclease/phosphatase"/>
</dbReference>
<reference evidence="3 4" key="1">
    <citation type="submission" date="2021-12" db="EMBL/GenBank/DDBJ databases">
        <title>Genome sequence of Kibdelosporangium philippinense ATCC 49844.</title>
        <authorList>
            <person name="Fedorov E.A."/>
            <person name="Omeragic M."/>
            <person name="Shalygina K.F."/>
            <person name="Maclea K.S."/>
        </authorList>
    </citation>
    <scope>NUCLEOTIDE SEQUENCE [LARGE SCALE GENOMIC DNA]</scope>
    <source>
        <strain evidence="3 4">ATCC 49844</strain>
    </source>
</reference>